<feature type="compositionally biased region" description="Low complexity" evidence="1">
    <location>
        <begin position="112"/>
        <end position="132"/>
    </location>
</feature>
<protein>
    <recommendedName>
        <fullName evidence="4">BZIP domain-containing protein</fullName>
    </recommendedName>
</protein>
<feature type="compositionally biased region" description="Low complexity" evidence="1">
    <location>
        <begin position="517"/>
        <end position="555"/>
    </location>
</feature>
<feature type="compositionally biased region" description="Basic and acidic residues" evidence="1">
    <location>
        <begin position="566"/>
        <end position="577"/>
    </location>
</feature>
<evidence type="ECO:0008006" key="4">
    <source>
        <dbReference type="Google" id="ProtNLM"/>
    </source>
</evidence>
<feature type="compositionally biased region" description="Polar residues" evidence="1">
    <location>
        <begin position="604"/>
        <end position="619"/>
    </location>
</feature>
<feature type="compositionally biased region" description="Low complexity" evidence="1">
    <location>
        <begin position="191"/>
        <end position="221"/>
    </location>
</feature>
<dbReference type="CDD" id="cd14704">
    <property type="entry name" value="bZIP_HY5-like"/>
    <property type="match status" value="1"/>
</dbReference>
<keyword evidence="3" id="KW-1185">Reference proteome</keyword>
<dbReference type="AlphaFoldDB" id="D3BP36"/>
<dbReference type="RefSeq" id="XP_020429176.1">
    <property type="nucleotide sequence ID" value="XM_020580589.1"/>
</dbReference>
<sequence length="716" mass="79625">MNWNQLGTPLEEQAYNSATTDFEIGSLGDENNSLLFNNLNNNIYNFNLTNSGSNFGFNTIDYSSLPDLSFNIDSNNNTVNNNNSFFYQPLVSSQTLQQLPLQQNNNQQQQVFQPYDNNSNNNHQQQSTQPNHYSIDYSQPNDIVSGPIFSIDGQLHNMQQQQQQQQPTSDYSSPMDHTSNVLSSPSMNIPSTPTNAMATTVTTTTNNNVSSPATASPTSSNEDADDSDSSADESDQSDSERANRPSKKRKNSFDPNFNYGPVLPKNIQLEISSKEFEAYRVKFFSGKISKDVASSLKSQERESAQKSRERKSRNLQDLEEKLKEENVKTSNLEAKLKEASIKNNYLEEEIRRLKAELRNNNNNNHVIAPQPYFNDSCASSSSSSSSLSSFLSIGAGIPTVAGGQRLACFFLLFLVILFTNSPYNGYYGVSSASNVVRSTTHPFQASPYFGRSTFSIPTKDQLEMVKPFNNVIDSRYVYDWQGKSNGEITISYNPNNANNIIKNVLDKPQNNNNMKLFNNNNNVNNDQSRKTTTTTTTTTTTSSTSMTAPATASVTEPQIPTLPSSQHEHFHSTHPDSESTNGEICDIPQLPNNSSVKISIRSNYKITSPDGSNNHSIPSSHDESMVGQHGNEQQQFNYKELNVDVELLFPSRIFENGSNEISKLLMSANNGQPLKIVASVLDLDSASSSSSTQQQQQQQPQKQEPTFSHKHIDNLD</sequence>
<dbReference type="InParanoid" id="D3BP36"/>
<feature type="region of interest" description="Disordered" evidence="1">
    <location>
        <begin position="604"/>
        <end position="631"/>
    </location>
</feature>
<name>D3BP36_HETP5</name>
<feature type="region of interest" description="Disordered" evidence="1">
    <location>
        <begin position="685"/>
        <end position="716"/>
    </location>
</feature>
<evidence type="ECO:0000256" key="1">
    <source>
        <dbReference type="SAM" id="MobiDB-lite"/>
    </source>
</evidence>
<comment type="caution">
    <text evidence="2">The sequence shown here is derived from an EMBL/GenBank/DDBJ whole genome shotgun (WGS) entry which is preliminary data.</text>
</comment>
<feature type="region of interest" description="Disordered" evidence="1">
    <location>
        <begin position="292"/>
        <end position="319"/>
    </location>
</feature>
<feature type="region of interest" description="Disordered" evidence="1">
    <location>
        <begin position="517"/>
        <end position="592"/>
    </location>
</feature>
<dbReference type="GeneID" id="31365272"/>
<feature type="compositionally biased region" description="Basic and acidic residues" evidence="1">
    <location>
        <begin position="298"/>
        <end position="319"/>
    </location>
</feature>
<accession>D3BP36</accession>
<feature type="compositionally biased region" description="Acidic residues" evidence="1">
    <location>
        <begin position="222"/>
        <end position="237"/>
    </location>
</feature>
<feature type="compositionally biased region" description="Low complexity" evidence="1">
    <location>
        <begin position="685"/>
        <end position="703"/>
    </location>
</feature>
<gene>
    <name evidence="2" type="ORF">PPL_09799</name>
</gene>
<organism evidence="2 3">
    <name type="scientific">Heterostelium pallidum (strain ATCC 26659 / Pp 5 / PN500)</name>
    <name type="common">Cellular slime mold</name>
    <name type="synonym">Polysphondylium pallidum</name>
    <dbReference type="NCBI Taxonomy" id="670386"/>
    <lineage>
        <taxon>Eukaryota</taxon>
        <taxon>Amoebozoa</taxon>
        <taxon>Evosea</taxon>
        <taxon>Eumycetozoa</taxon>
        <taxon>Dictyostelia</taxon>
        <taxon>Acytosteliales</taxon>
        <taxon>Acytosteliaceae</taxon>
        <taxon>Heterostelium</taxon>
    </lineage>
</organism>
<reference evidence="2 3" key="1">
    <citation type="journal article" date="2011" name="Genome Res.">
        <title>Phylogeny-wide analysis of social amoeba genomes highlights ancient origins for complex intercellular communication.</title>
        <authorList>
            <person name="Heidel A.J."/>
            <person name="Lawal H.M."/>
            <person name="Felder M."/>
            <person name="Schilde C."/>
            <person name="Helps N.R."/>
            <person name="Tunggal B."/>
            <person name="Rivero F."/>
            <person name="John U."/>
            <person name="Schleicher M."/>
            <person name="Eichinger L."/>
            <person name="Platzer M."/>
            <person name="Noegel A.A."/>
            <person name="Schaap P."/>
            <person name="Gloeckner G."/>
        </authorList>
    </citation>
    <scope>NUCLEOTIDE SEQUENCE [LARGE SCALE GENOMIC DNA]</scope>
    <source>
        <strain evidence="3">ATCC 26659 / Pp 5 / PN500</strain>
    </source>
</reference>
<feature type="compositionally biased region" description="Polar residues" evidence="1">
    <location>
        <begin position="556"/>
        <end position="565"/>
    </location>
</feature>
<proteinExistence type="predicted"/>
<evidence type="ECO:0000313" key="2">
    <source>
        <dbReference type="EMBL" id="EFA77046.1"/>
    </source>
</evidence>
<feature type="compositionally biased region" description="Polar residues" evidence="1">
    <location>
        <begin position="167"/>
        <end position="190"/>
    </location>
</feature>
<dbReference type="EMBL" id="ADBJ01000044">
    <property type="protein sequence ID" value="EFA77046.1"/>
    <property type="molecule type" value="Genomic_DNA"/>
</dbReference>
<evidence type="ECO:0000313" key="3">
    <source>
        <dbReference type="Proteomes" id="UP000001396"/>
    </source>
</evidence>
<dbReference type="OMA" id="ANTNHMA"/>
<dbReference type="Proteomes" id="UP000001396">
    <property type="component" value="Unassembled WGS sequence"/>
</dbReference>
<feature type="region of interest" description="Disordered" evidence="1">
    <location>
        <begin position="112"/>
        <end position="262"/>
    </location>
</feature>